<sequence>MRRRRPEHQHKLGVWISNFKTRRGLTHDQRTAHAGLGIDRA</sequence>
<evidence type="ECO:0008006" key="3">
    <source>
        <dbReference type="Google" id="ProtNLM"/>
    </source>
</evidence>
<dbReference type="Proteomes" id="UP001596154">
    <property type="component" value="Unassembled WGS sequence"/>
</dbReference>
<organism evidence="1 2">
    <name type="scientific">Streptomyces bullii</name>
    <dbReference type="NCBI Taxonomy" id="349910"/>
    <lineage>
        <taxon>Bacteria</taxon>
        <taxon>Bacillati</taxon>
        <taxon>Actinomycetota</taxon>
        <taxon>Actinomycetes</taxon>
        <taxon>Kitasatosporales</taxon>
        <taxon>Streptomycetaceae</taxon>
        <taxon>Streptomyces</taxon>
    </lineage>
</organism>
<evidence type="ECO:0000313" key="2">
    <source>
        <dbReference type="Proteomes" id="UP001596154"/>
    </source>
</evidence>
<keyword evidence="2" id="KW-1185">Reference proteome</keyword>
<evidence type="ECO:0000313" key="1">
    <source>
        <dbReference type="EMBL" id="MFC5639365.1"/>
    </source>
</evidence>
<name>A0ABW0V219_9ACTN</name>
<gene>
    <name evidence="1" type="ORF">ACFPZJ_37670</name>
</gene>
<dbReference type="EMBL" id="JBHSNY010000020">
    <property type="protein sequence ID" value="MFC5639365.1"/>
    <property type="molecule type" value="Genomic_DNA"/>
</dbReference>
<comment type="caution">
    <text evidence="1">The sequence shown here is derived from an EMBL/GenBank/DDBJ whole genome shotgun (WGS) entry which is preliminary data.</text>
</comment>
<accession>A0ABW0V219</accession>
<reference evidence="2" key="1">
    <citation type="journal article" date="2019" name="Int. J. Syst. Evol. Microbiol.">
        <title>The Global Catalogue of Microorganisms (GCM) 10K type strain sequencing project: providing services to taxonomists for standard genome sequencing and annotation.</title>
        <authorList>
            <consortium name="The Broad Institute Genomics Platform"/>
            <consortium name="The Broad Institute Genome Sequencing Center for Infectious Disease"/>
            <person name="Wu L."/>
            <person name="Ma J."/>
        </authorList>
    </citation>
    <scope>NUCLEOTIDE SEQUENCE [LARGE SCALE GENOMIC DNA]</scope>
    <source>
        <strain evidence="2">CGMCC 4.7248</strain>
    </source>
</reference>
<dbReference type="RefSeq" id="WP_381031301.1">
    <property type="nucleotide sequence ID" value="NZ_JBHSNY010000020.1"/>
</dbReference>
<proteinExistence type="predicted"/>
<protein>
    <recommendedName>
        <fullName evidence="3">Helicase associated domain-containing protein</fullName>
    </recommendedName>
</protein>